<dbReference type="FunFam" id="1.20.1260.20:FF:000001">
    <property type="entry name" value="PPE family protein PPE41"/>
    <property type="match status" value="1"/>
</dbReference>
<reference evidence="5" key="2">
    <citation type="submission" date="2014-04" db="EMBL/GenBank/DDBJ databases">
        <authorList>
            <person name="Xu Y.W."/>
            <person name="Yang Q."/>
        </authorList>
    </citation>
    <scope>NUCLEOTIDE SEQUENCE</scope>
    <source>
        <strain evidence="5">DSM 44626</strain>
    </source>
</reference>
<dbReference type="RefSeq" id="WP_036469080.1">
    <property type="nucleotide sequence ID" value="NZ_HG964446.1"/>
</dbReference>
<evidence type="ECO:0000313" key="5">
    <source>
        <dbReference type="EMBL" id="CDO88739.1"/>
    </source>
</evidence>
<evidence type="ECO:0000259" key="3">
    <source>
        <dbReference type="Pfam" id="PF00823"/>
    </source>
</evidence>
<accession>A0A024JYY2</accession>
<dbReference type="STRING" id="47839.BN973_03108"/>
<gene>
    <name evidence="5" type="ORF">BN973_03108</name>
</gene>
<feature type="domain" description="PPE" evidence="3">
    <location>
        <begin position="3"/>
        <end position="165"/>
    </location>
</feature>
<evidence type="ECO:0000259" key="4">
    <source>
        <dbReference type="Pfam" id="PF12484"/>
    </source>
</evidence>
<dbReference type="AlphaFoldDB" id="A0A024JYY2"/>
<dbReference type="PANTHER" id="PTHR46766:SF1">
    <property type="entry name" value="GLUTAMINE-RICH PROTEIN 2"/>
    <property type="match status" value="1"/>
</dbReference>
<protein>
    <submittedName>
        <fullName evidence="5">PPE family protein</fullName>
    </submittedName>
</protein>
<dbReference type="InterPro" id="IPR038332">
    <property type="entry name" value="PPE_sf"/>
</dbReference>
<feature type="compositionally biased region" description="Polar residues" evidence="2">
    <location>
        <begin position="168"/>
        <end position="180"/>
    </location>
</feature>
<dbReference type="SUPFAM" id="SSF140459">
    <property type="entry name" value="PE/PPE dimer-like"/>
    <property type="match status" value="1"/>
</dbReference>
<dbReference type="PANTHER" id="PTHR46766">
    <property type="entry name" value="GLUTAMINE-RICH PROTEIN 2"/>
    <property type="match status" value="1"/>
</dbReference>
<dbReference type="GO" id="GO:0052572">
    <property type="term" value="P:response to host immune response"/>
    <property type="evidence" value="ECO:0007669"/>
    <property type="project" value="TreeGrafter"/>
</dbReference>
<evidence type="ECO:0000256" key="1">
    <source>
        <dbReference type="ARBA" id="ARBA00010652"/>
    </source>
</evidence>
<dbReference type="HOGENOM" id="CLU_000243_0_0_11"/>
<dbReference type="eggNOG" id="COG5651">
    <property type="taxonomic scope" value="Bacteria"/>
</dbReference>
<feature type="region of interest" description="Disordered" evidence="2">
    <location>
        <begin position="166"/>
        <end position="210"/>
    </location>
</feature>
<name>A0A024JYY2_9MYCO</name>
<feature type="compositionally biased region" description="Polar residues" evidence="2">
    <location>
        <begin position="198"/>
        <end position="210"/>
    </location>
</feature>
<reference evidence="5" key="1">
    <citation type="journal article" date="2014" name="Genome Announc.">
        <title>Draft Genome Sequence of Mycobacterium triplex DSM 44626.</title>
        <authorList>
            <person name="Sassi M."/>
            <person name="Croce O."/>
            <person name="Robert C."/>
            <person name="Raoult D."/>
            <person name="Drancourt M."/>
        </authorList>
    </citation>
    <scope>NUCLEOTIDE SEQUENCE [LARGE SCALE GENOMIC DNA]</scope>
    <source>
        <strain evidence="5">DSM 44626</strain>
    </source>
</reference>
<feature type="compositionally biased region" description="Low complexity" evidence="2">
    <location>
        <begin position="181"/>
        <end position="197"/>
    </location>
</feature>
<dbReference type="EMBL" id="HG964446">
    <property type="protein sequence ID" value="CDO88739.1"/>
    <property type="molecule type" value="Genomic_DNA"/>
</dbReference>
<dbReference type="Pfam" id="PF12484">
    <property type="entry name" value="PPE-SVP"/>
    <property type="match status" value="1"/>
</dbReference>
<dbReference type="InterPro" id="IPR022171">
    <property type="entry name" value="PPE_C"/>
</dbReference>
<feature type="domain" description="PPE family C-terminal" evidence="4">
    <location>
        <begin position="324"/>
        <end position="407"/>
    </location>
</feature>
<dbReference type="InterPro" id="IPR000030">
    <property type="entry name" value="PPE_dom"/>
</dbReference>
<comment type="similarity">
    <text evidence="1">Belongs to the mycobacterial PPE family.</text>
</comment>
<proteinExistence type="inferred from homology"/>
<dbReference type="Pfam" id="PF00823">
    <property type="entry name" value="PPE"/>
    <property type="match status" value="1"/>
</dbReference>
<evidence type="ECO:0000256" key="2">
    <source>
        <dbReference type="SAM" id="MobiDB-lite"/>
    </source>
</evidence>
<sequence>MLDFGALPPEINSGRMYAGPGSGPMMAAAAGWDALSAELALAASGYNSVVSELTSGPWLGPVSQRMLAAVVPYMTWLSTMAADTEQTAMQARGAAAAFEAAFMATVPPPVIAANRLQLATLIATNFFGQNLPAIAATEAEYAEMWAQDAATMYAYAAASAIETEVPPITSSPQTTNPDGTANQAQAVAKAASEPASQTGQTATNSGTQLASNSTVPQMLQQVSVNAAAGPNAAAQDPPWWSGWLTIPTPDNPMGLNPSFFNTLRQGLQAYFGVGLGAFGYQMQQQLTFGTGTTAGGSGAWYPTPQFAGLSALGGGHPGGIAATAHLSSSIKVGGLSVPNTWANAAPAAVEEPAIHATTVNYATSATSATGPTNNGVLQGMPMTGTGRRAATGFTHKYGFKRNVLIRPPSAG</sequence>
<dbReference type="Gene3D" id="1.20.1260.20">
    <property type="entry name" value="PPE superfamily"/>
    <property type="match status" value="1"/>
</dbReference>
<organism evidence="5">
    <name type="scientific">Mycobacterium triplex</name>
    <dbReference type="NCBI Taxonomy" id="47839"/>
    <lineage>
        <taxon>Bacteria</taxon>
        <taxon>Bacillati</taxon>
        <taxon>Actinomycetota</taxon>
        <taxon>Actinomycetes</taxon>
        <taxon>Mycobacteriales</taxon>
        <taxon>Mycobacteriaceae</taxon>
        <taxon>Mycobacterium</taxon>
        <taxon>Mycobacterium simiae complex</taxon>
    </lineage>
</organism>
<dbReference type="Proteomes" id="UP000028880">
    <property type="component" value="Unassembled WGS sequence"/>
</dbReference>